<accession>A0A0E9Q700</accession>
<dbReference type="EMBL" id="GBXM01095906">
    <property type="protein sequence ID" value="JAH12671.1"/>
    <property type="molecule type" value="Transcribed_RNA"/>
</dbReference>
<evidence type="ECO:0000313" key="1">
    <source>
        <dbReference type="EMBL" id="JAH12671.1"/>
    </source>
</evidence>
<reference evidence="1" key="2">
    <citation type="journal article" date="2015" name="Fish Shellfish Immunol.">
        <title>Early steps in the European eel (Anguilla anguilla)-Vibrio vulnificus interaction in the gills: Role of the RtxA13 toxin.</title>
        <authorList>
            <person name="Callol A."/>
            <person name="Pajuelo D."/>
            <person name="Ebbesson L."/>
            <person name="Teles M."/>
            <person name="MacKenzie S."/>
            <person name="Amaro C."/>
        </authorList>
    </citation>
    <scope>NUCLEOTIDE SEQUENCE</scope>
</reference>
<reference evidence="1" key="1">
    <citation type="submission" date="2014-11" db="EMBL/GenBank/DDBJ databases">
        <authorList>
            <person name="Amaro Gonzalez C."/>
        </authorList>
    </citation>
    <scope>NUCLEOTIDE SEQUENCE</scope>
</reference>
<proteinExistence type="predicted"/>
<name>A0A0E9Q700_ANGAN</name>
<dbReference type="AlphaFoldDB" id="A0A0E9Q700"/>
<organism evidence="1">
    <name type="scientific">Anguilla anguilla</name>
    <name type="common">European freshwater eel</name>
    <name type="synonym">Muraena anguilla</name>
    <dbReference type="NCBI Taxonomy" id="7936"/>
    <lineage>
        <taxon>Eukaryota</taxon>
        <taxon>Metazoa</taxon>
        <taxon>Chordata</taxon>
        <taxon>Craniata</taxon>
        <taxon>Vertebrata</taxon>
        <taxon>Euteleostomi</taxon>
        <taxon>Actinopterygii</taxon>
        <taxon>Neopterygii</taxon>
        <taxon>Teleostei</taxon>
        <taxon>Anguilliformes</taxon>
        <taxon>Anguillidae</taxon>
        <taxon>Anguilla</taxon>
    </lineage>
</organism>
<sequence>MFPGYLGSCLSASVELLPGRELDLLLVRC</sequence>
<protein>
    <submittedName>
        <fullName evidence="1">Uncharacterized protein</fullName>
    </submittedName>
</protein>